<dbReference type="AlphaFoldDB" id="A0A943UWJ1"/>
<evidence type="ECO:0000313" key="1">
    <source>
        <dbReference type="EMBL" id="MBS6940182.1"/>
    </source>
</evidence>
<organism evidence="1 2">
    <name type="scientific">Slackia piriformis</name>
    <dbReference type="NCBI Taxonomy" id="626934"/>
    <lineage>
        <taxon>Bacteria</taxon>
        <taxon>Bacillati</taxon>
        <taxon>Actinomycetota</taxon>
        <taxon>Coriobacteriia</taxon>
        <taxon>Eggerthellales</taxon>
        <taxon>Eggerthellaceae</taxon>
        <taxon>Slackia</taxon>
    </lineage>
</organism>
<accession>A0A943UWJ1</accession>
<dbReference type="EMBL" id="JAGZSV010000015">
    <property type="protein sequence ID" value="MBS6940182.1"/>
    <property type="molecule type" value="Genomic_DNA"/>
</dbReference>
<protein>
    <submittedName>
        <fullName evidence="1">Uncharacterized protein</fullName>
    </submittedName>
</protein>
<evidence type="ECO:0000313" key="2">
    <source>
        <dbReference type="Proteomes" id="UP000727506"/>
    </source>
</evidence>
<gene>
    <name evidence="1" type="ORF">KH142_01620</name>
</gene>
<name>A0A943UWJ1_9ACTN</name>
<dbReference type="Proteomes" id="UP000727506">
    <property type="component" value="Unassembled WGS sequence"/>
</dbReference>
<comment type="caution">
    <text evidence="1">The sequence shown here is derived from an EMBL/GenBank/DDBJ whole genome shotgun (WGS) entry which is preliminary data.</text>
</comment>
<proteinExistence type="predicted"/>
<sequence>MRTDLRVKHDIEPGIAAIRFFVCSGAMRPRSTFVFPPCALQHCCKKSGCGRFFAGMPHNIVRLRIGVFRDLGKRIPRAAPAAFFGLKLRHTRKKMP</sequence>
<reference evidence="1" key="1">
    <citation type="submission" date="2021-02" db="EMBL/GenBank/DDBJ databases">
        <title>Infant gut strain persistence is associated with maternal origin, phylogeny, and functional potential including surface adhesion and iron acquisition.</title>
        <authorList>
            <person name="Lou Y.C."/>
        </authorList>
    </citation>
    <scope>NUCLEOTIDE SEQUENCE</scope>
    <source>
        <strain evidence="1">L2_039_000G1_dasL2_039_000G1_concoct_11</strain>
    </source>
</reference>